<feature type="domain" description="DUF6036" evidence="1">
    <location>
        <begin position="8"/>
        <end position="166"/>
    </location>
</feature>
<evidence type="ECO:0000259" key="1">
    <source>
        <dbReference type="Pfam" id="PF19502"/>
    </source>
</evidence>
<dbReference type="InterPro" id="IPR043519">
    <property type="entry name" value="NT_sf"/>
</dbReference>
<dbReference type="SUPFAM" id="SSF81301">
    <property type="entry name" value="Nucleotidyltransferase"/>
    <property type="match status" value="1"/>
</dbReference>
<reference evidence="2" key="1">
    <citation type="journal article" date="2014" name="Front. Microbiol.">
        <title>High frequency of phylogenetically diverse reductive dehalogenase-homologous genes in deep subseafloor sedimentary metagenomes.</title>
        <authorList>
            <person name="Kawai M."/>
            <person name="Futagami T."/>
            <person name="Toyoda A."/>
            <person name="Takaki Y."/>
            <person name="Nishi S."/>
            <person name="Hori S."/>
            <person name="Arai W."/>
            <person name="Tsubouchi T."/>
            <person name="Morono Y."/>
            <person name="Uchiyama I."/>
            <person name="Ito T."/>
            <person name="Fujiyama A."/>
            <person name="Inagaki F."/>
            <person name="Takami H."/>
        </authorList>
    </citation>
    <scope>NUCLEOTIDE SEQUENCE</scope>
    <source>
        <strain evidence="2">Expedition CK06-06</strain>
    </source>
</reference>
<proteinExistence type="predicted"/>
<name>X1EFJ6_9ZZZZ</name>
<comment type="caution">
    <text evidence="2">The sequence shown here is derived from an EMBL/GenBank/DDBJ whole genome shotgun (WGS) entry which is preliminary data.</text>
</comment>
<evidence type="ECO:0000313" key="2">
    <source>
        <dbReference type="EMBL" id="GAH19105.1"/>
    </source>
</evidence>
<dbReference type="Gene3D" id="3.30.460.40">
    <property type="match status" value="1"/>
</dbReference>
<dbReference type="Pfam" id="PF19502">
    <property type="entry name" value="DUF6036"/>
    <property type="match status" value="1"/>
</dbReference>
<dbReference type="AlphaFoldDB" id="X1EFJ6"/>
<gene>
    <name evidence="2" type="ORF">S03H2_04090</name>
</gene>
<sequence>MFEELLARIATTLDEKNIPYMIIGGQAVLLYGEPRLTRDIDVTLGVHVDTLPKVIEVAKSLSLKLLPSKVKDFVKKTMVLPTKDENTGIRIDFIFSFTTYERQAIRRARRVPIKKTVIKFASPEDLIIHKVFAGRARDLDDVKSVLLKNFSLNFSYIKKWLGEFDKSLPKMGLLKKFEETRKSVLK</sequence>
<organism evidence="2">
    <name type="scientific">marine sediment metagenome</name>
    <dbReference type="NCBI Taxonomy" id="412755"/>
    <lineage>
        <taxon>unclassified sequences</taxon>
        <taxon>metagenomes</taxon>
        <taxon>ecological metagenomes</taxon>
    </lineage>
</organism>
<dbReference type="InterPro" id="IPR045792">
    <property type="entry name" value="DUF6036"/>
</dbReference>
<accession>X1EFJ6</accession>
<dbReference type="EMBL" id="BARU01001587">
    <property type="protein sequence ID" value="GAH19105.1"/>
    <property type="molecule type" value="Genomic_DNA"/>
</dbReference>
<protein>
    <recommendedName>
        <fullName evidence="1">DUF6036 domain-containing protein</fullName>
    </recommendedName>
</protein>